<gene>
    <name evidence="7" type="primary">rbsC_2</name>
    <name evidence="7" type="ORF">DEVEQU_00060</name>
</gene>
<feature type="transmembrane region" description="Helical" evidence="6">
    <location>
        <begin position="130"/>
        <end position="150"/>
    </location>
</feature>
<evidence type="ECO:0000256" key="4">
    <source>
        <dbReference type="ARBA" id="ARBA00022989"/>
    </source>
</evidence>
<proteinExistence type="predicted"/>
<dbReference type="OrthoDB" id="7284468at2"/>
<reference evidence="7 8" key="1">
    <citation type="submission" date="2018-12" db="EMBL/GenBank/DDBJ databases">
        <authorList>
            <person name="Criscuolo A."/>
        </authorList>
    </citation>
    <scope>NUCLEOTIDE SEQUENCE [LARGE SCALE GENOMIC DNA]</scope>
    <source>
        <strain evidence="7">ACIP1116281</strain>
    </source>
</reference>
<evidence type="ECO:0000256" key="3">
    <source>
        <dbReference type="ARBA" id="ARBA00022692"/>
    </source>
</evidence>
<protein>
    <submittedName>
        <fullName evidence="7">Ribose transport system permease protein RbsC</fullName>
    </submittedName>
</protein>
<keyword evidence="2" id="KW-1003">Cell membrane</keyword>
<sequence length="327" mass="34596">MIDSILNSLGKNQSRRGWAERLMRIPPAYIVFVVLLAVLWFTRPNMFNLNVMGVFFRQVAPLGVVVLGQMLVMRVKSIDLSSGGVILLINYFISSGTFPDAHPAFFVALALATGTAVGFFNGFMVAKRRVSAVIVTLAVSIVLVGLVQYLSSGKPPGDVPEYFNHLFNTSFGPVPAPVLFWAVLTAIMAGFMSLTVFGRFVTSVGESPEAAHFSGVPVERTVMLAHTLAGFIAGIAALVQTASIAVGSVRVGLDLPILAVAATILGGVVFGRGEGGVWGPFFGVLSFALLFVVMTTLGVGDPGRLIAQGLIIMLAAIFYGVAAKRTN</sequence>
<feature type="transmembrane region" description="Helical" evidence="6">
    <location>
        <begin position="178"/>
        <end position="201"/>
    </location>
</feature>
<dbReference type="Pfam" id="PF02653">
    <property type="entry name" value="BPD_transp_2"/>
    <property type="match status" value="1"/>
</dbReference>
<feature type="transmembrane region" description="Helical" evidence="6">
    <location>
        <begin position="104"/>
        <end position="123"/>
    </location>
</feature>
<feature type="transmembrane region" description="Helical" evidence="6">
    <location>
        <begin position="305"/>
        <end position="322"/>
    </location>
</feature>
<evidence type="ECO:0000313" key="8">
    <source>
        <dbReference type="Proteomes" id="UP000268844"/>
    </source>
</evidence>
<keyword evidence="5 6" id="KW-0472">Membrane</keyword>
<dbReference type="CDD" id="cd06579">
    <property type="entry name" value="TM_PBP1_transp_AraH_like"/>
    <property type="match status" value="1"/>
</dbReference>
<evidence type="ECO:0000256" key="5">
    <source>
        <dbReference type="ARBA" id="ARBA00023136"/>
    </source>
</evidence>
<organism evidence="7 8">
    <name type="scientific">Devosia equisanguinis</name>
    <dbReference type="NCBI Taxonomy" id="2490941"/>
    <lineage>
        <taxon>Bacteria</taxon>
        <taxon>Pseudomonadati</taxon>
        <taxon>Pseudomonadota</taxon>
        <taxon>Alphaproteobacteria</taxon>
        <taxon>Hyphomicrobiales</taxon>
        <taxon>Devosiaceae</taxon>
        <taxon>Devosia</taxon>
    </lineage>
</organism>
<comment type="subcellular location">
    <subcellularLocation>
        <location evidence="1">Cell membrane</location>
        <topology evidence="1">Multi-pass membrane protein</topology>
    </subcellularLocation>
</comment>
<dbReference type="AlphaFoldDB" id="A0A3S4GH02"/>
<dbReference type="GO" id="GO:0022857">
    <property type="term" value="F:transmembrane transporter activity"/>
    <property type="evidence" value="ECO:0007669"/>
    <property type="project" value="InterPro"/>
</dbReference>
<dbReference type="GO" id="GO:0005886">
    <property type="term" value="C:plasma membrane"/>
    <property type="evidence" value="ECO:0007669"/>
    <property type="project" value="UniProtKB-SubCell"/>
</dbReference>
<evidence type="ECO:0000256" key="6">
    <source>
        <dbReference type="SAM" id="Phobius"/>
    </source>
</evidence>
<accession>A0A3S4GH02</accession>
<dbReference type="PANTHER" id="PTHR32196">
    <property type="entry name" value="ABC TRANSPORTER PERMEASE PROTEIN YPHD-RELATED-RELATED"/>
    <property type="match status" value="1"/>
</dbReference>
<feature type="transmembrane region" description="Helical" evidence="6">
    <location>
        <begin position="277"/>
        <end position="299"/>
    </location>
</feature>
<feature type="transmembrane region" description="Helical" evidence="6">
    <location>
        <begin position="54"/>
        <end position="73"/>
    </location>
</feature>
<keyword evidence="3 6" id="KW-0812">Transmembrane</keyword>
<feature type="transmembrane region" description="Helical" evidence="6">
    <location>
        <begin position="21"/>
        <end position="42"/>
    </location>
</feature>
<dbReference type="Proteomes" id="UP000268844">
    <property type="component" value="Unassembled WGS sequence"/>
</dbReference>
<dbReference type="InterPro" id="IPR001851">
    <property type="entry name" value="ABC_transp_permease"/>
</dbReference>
<feature type="transmembrane region" description="Helical" evidence="6">
    <location>
        <begin position="251"/>
        <end position="270"/>
    </location>
</feature>
<evidence type="ECO:0000256" key="1">
    <source>
        <dbReference type="ARBA" id="ARBA00004651"/>
    </source>
</evidence>
<feature type="transmembrane region" description="Helical" evidence="6">
    <location>
        <begin position="222"/>
        <end position="245"/>
    </location>
</feature>
<evidence type="ECO:0000256" key="2">
    <source>
        <dbReference type="ARBA" id="ARBA00022475"/>
    </source>
</evidence>
<name>A0A3S4GH02_9HYPH</name>
<keyword evidence="8" id="KW-1185">Reference proteome</keyword>
<dbReference type="EMBL" id="UZWD01000004">
    <property type="protein sequence ID" value="VDS02941.1"/>
    <property type="molecule type" value="Genomic_DNA"/>
</dbReference>
<keyword evidence="4 6" id="KW-1133">Transmembrane helix</keyword>
<evidence type="ECO:0000313" key="7">
    <source>
        <dbReference type="EMBL" id="VDS02941.1"/>
    </source>
</evidence>